<evidence type="ECO:0000313" key="3">
    <source>
        <dbReference type="Proteomes" id="UP000283530"/>
    </source>
</evidence>
<evidence type="ECO:0000313" key="2">
    <source>
        <dbReference type="EMBL" id="RWR87292.1"/>
    </source>
</evidence>
<dbReference type="AlphaFoldDB" id="A0A3S3QNP6"/>
<proteinExistence type="predicted"/>
<organism evidence="2 3">
    <name type="scientific">Cinnamomum micranthum f. kanehirae</name>
    <dbReference type="NCBI Taxonomy" id="337451"/>
    <lineage>
        <taxon>Eukaryota</taxon>
        <taxon>Viridiplantae</taxon>
        <taxon>Streptophyta</taxon>
        <taxon>Embryophyta</taxon>
        <taxon>Tracheophyta</taxon>
        <taxon>Spermatophyta</taxon>
        <taxon>Magnoliopsida</taxon>
        <taxon>Magnoliidae</taxon>
        <taxon>Laurales</taxon>
        <taxon>Lauraceae</taxon>
        <taxon>Cinnamomum</taxon>
    </lineage>
</organism>
<evidence type="ECO:0000256" key="1">
    <source>
        <dbReference type="SAM" id="SignalP"/>
    </source>
</evidence>
<accession>A0A3S3QNP6</accession>
<sequence>MPVRFHASTLLLALCFLLVFASDYSVSSRRINPIFLGAPTPPPPSCHNANATAATASSLSSSKVTDAAMLLASSSNETVVSTPTPLSSRKVSAVLTPPQSTQNAIAASAQPSPRRNFMQHSHASRAKRIIMGGREDGGYVLKVFKKRASKVTEHTGKQ</sequence>
<gene>
    <name evidence="2" type="ORF">CKAN_01622900</name>
</gene>
<comment type="caution">
    <text evidence="2">The sequence shown here is derived from an EMBL/GenBank/DDBJ whole genome shotgun (WGS) entry which is preliminary data.</text>
</comment>
<dbReference type="EMBL" id="QPKB01000006">
    <property type="protein sequence ID" value="RWR87292.1"/>
    <property type="molecule type" value="Genomic_DNA"/>
</dbReference>
<feature type="chain" id="PRO_5018543951" evidence="1">
    <location>
        <begin position="22"/>
        <end position="158"/>
    </location>
</feature>
<feature type="signal peptide" evidence="1">
    <location>
        <begin position="1"/>
        <end position="21"/>
    </location>
</feature>
<reference evidence="2 3" key="1">
    <citation type="journal article" date="2019" name="Nat. Plants">
        <title>Stout camphor tree genome fills gaps in understanding of flowering plant genome evolution.</title>
        <authorList>
            <person name="Chaw S.M."/>
            <person name="Liu Y.C."/>
            <person name="Wu Y.W."/>
            <person name="Wang H.Y."/>
            <person name="Lin C.I."/>
            <person name="Wu C.S."/>
            <person name="Ke H.M."/>
            <person name="Chang L.Y."/>
            <person name="Hsu C.Y."/>
            <person name="Yang H.T."/>
            <person name="Sudianto E."/>
            <person name="Hsu M.H."/>
            <person name="Wu K.P."/>
            <person name="Wang L.N."/>
            <person name="Leebens-Mack J.H."/>
            <person name="Tsai I.J."/>
        </authorList>
    </citation>
    <scope>NUCLEOTIDE SEQUENCE [LARGE SCALE GENOMIC DNA]</scope>
    <source>
        <strain evidence="3">cv. Chaw 1501</strain>
        <tissue evidence="2">Young leaves</tissue>
    </source>
</reference>
<dbReference type="Proteomes" id="UP000283530">
    <property type="component" value="Unassembled WGS sequence"/>
</dbReference>
<name>A0A3S3QNP6_9MAGN</name>
<protein>
    <submittedName>
        <fullName evidence="2">Uncharacterized protein</fullName>
    </submittedName>
</protein>
<keyword evidence="1" id="KW-0732">Signal</keyword>
<keyword evidence="3" id="KW-1185">Reference proteome</keyword>